<dbReference type="InterPro" id="IPR000182">
    <property type="entry name" value="GNAT_dom"/>
</dbReference>
<dbReference type="PANTHER" id="PTHR20531">
    <property type="entry name" value="N-ALPHA-ACETYLTRANSFERASE 40"/>
    <property type="match status" value="1"/>
</dbReference>
<dbReference type="PROSITE" id="PS51186">
    <property type="entry name" value="GNAT"/>
    <property type="match status" value="1"/>
</dbReference>
<evidence type="ECO:0000256" key="7">
    <source>
        <dbReference type="ARBA" id="ARBA00022679"/>
    </source>
</evidence>
<evidence type="ECO:0000256" key="11">
    <source>
        <dbReference type="ARBA" id="ARBA00049524"/>
    </source>
</evidence>
<evidence type="ECO:0000256" key="10">
    <source>
        <dbReference type="ARBA" id="ARBA00047821"/>
    </source>
</evidence>
<name>A0ABQ7HXY5_9MICR</name>
<evidence type="ECO:0000256" key="5">
    <source>
        <dbReference type="ARBA" id="ARBA00015043"/>
    </source>
</evidence>
<dbReference type="EMBL" id="SBIQ01000138">
    <property type="protein sequence ID" value="KAF7683032.1"/>
    <property type="molecule type" value="Genomic_DNA"/>
</dbReference>
<reference evidence="13 14" key="1">
    <citation type="submission" date="2019-01" db="EMBL/GenBank/DDBJ databases">
        <title>Genomes sequencing and comparative genomics of infectious freshwater microsporidia, Cucumispora dikerogammari and Thelohania contejeani.</title>
        <authorList>
            <person name="Cormier A."/>
            <person name="Giraud I."/>
            <person name="Wattier R."/>
            <person name="Teixeira M."/>
            <person name="Grandjean F."/>
            <person name="Rigaud T."/>
            <person name="Cordaux R."/>
        </authorList>
    </citation>
    <scope>NUCLEOTIDE SEQUENCE [LARGE SCALE GENOMIC DNA]</scope>
    <source>
        <strain evidence="13">T1</strain>
        <tissue evidence="13">Spores</tissue>
    </source>
</reference>
<evidence type="ECO:0000256" key="9">
    <source>
        <dbReference type="ARBA" id="ARBA00023315"/>
    </source>
</evidence>
<dbReference type="Pfam" id="PF00583">
    <property type="entry name" value="Acetyltransf_1"/>
    <property type="match status" value="1"/>
</dbReference>
<keyword evidence="9" id="KW-0012">Acyltransferase</keyword>
<keyword evidence="6" id="KW-0963">Cytoplasm</keyword>
<evidence type="ECO:0000259" key="12">
    <source>
        <dbReference type="PROSITE" id="PS51186"/>
    </source>
</evidence>
<comment type="subcellular location">
    <subcellularLocation>
        <location evidence="2">Cytoplasm</location>
    </subcellularLocation>
    <subcellularLocation>
        <location evidence="1">Nucleus</location>
    </subcellularLocation>
</comment>
<dbReference type="CDD" id="cd04301">
    <property type="entry name" value="NAT_SF"/>
    <property type="match status" value="1"/>
</dbReference>
<evidence type="ECO:0000256" key="3">
    <source>
        <dbReference type="ARBA" id="ARBA00008870"/>
    </source>
</evidence>
<dbReference type="Proteomes" id="UP001516464">
    <property type="component" value="Unassembled WGS sequence"/>
</dbReference>
<sequence length="166" mass="19543">MIGYRIVWKSPNKKIINWAVNLIKTNTYDYSRAPCLIYNKKRSLSNKKSIFIICYLNISPEVGIKPRENETPVGFAMLRKEKDGLFLYEIHVDKNHQNQGIGSEMMLKCIKYFNNTNFLNLILFVHKNNKKAINFYKKHGFVLDQKIPCSSLYYPFKMVNMAYSIK</sequence>
<dbReference type="Gene3D" id="3.40.630.30">
    <property type="match status" value="1"/>
</dbReference>
<gene>
    <name evidence="13" type="ORF">TCON_1755</name>
</gene>
<comment type="caution">
    <text evidence="13">The sequence shown here is derived from an EMBL/GenBank/DDBJ whole genome shotgun (WGS) entry which is preliminary data.</text>
</comment>
<keyword evidence="8" id="KW-0539">Nucleus</keyword>
<organism evidence="13 14">
    <name type="scientific">Astathelohania contejeani</name>
    <dbReference type="NCBI Taxonomy" id="164912"/>
    <lineage>
        <taxon>Eukaryota</taxon>
        <taxon>Fungi</taxon>
        <taxon>Fungi incertae sedis</taxon>
        <taxon>Microsporidia</taxon>
        <taxon>Astathelohaniidae</taxon>
        <taxon>Astathelohania</taxon>
    </lineage>
</organism>
<evidence type="ECO:0000313" key="13">
    <source>
        <dbReference type="EMBL" id="KAF7683032.1"/>
    </source>
</evidence>
<protein>
    <recommendedName>
        <fullName evidence="5">N-alpha-acetyltransferase 40</fullName>
        <ecNumber evidence="4">2.3.1.257</ecNumber>
    </recommendedName>
</protein>
<evidence type="ECO:0000256" key="2">
    <source>
        <dbReference type="ARBA" id="ARBA00004496"/>
    </source>
</evidence>
<evidence type="ECO:0000313" key="14">
    <source>
        <dbReference type="Proteomes" id="UP001516464"/>
    </source>
</evidence>
<keyword evidence="7" id="KW-0808">Transferase</keyword>
<dbReference type="InterPro" id="IPR039949">
    <property type="entry name" value="NAA40"/>
</dbReference>
<keyword evidence="14" id="KW-1185">Reference proteome</keyword>
<feature type="domain" description="N-acetyltransferase" evidence="12">
    <location>
        <begin position="23"/>
        <end position="166"/>
    </location>
</feature>
<dbReference type="InterPro" id="IPR016181">
    <property type="entry name" value="Acyl_CoA_acyltransferase"/>
</dbReference>
<evidence type="ECO:0000256" key="1">
    <source>
        <dbReference type="ARBA" id="ARBA00004123"/>
    </source>
</evidence>
<evidence type="ECO:0000256" key="6">
    <source>
        <dbReference type="ARBA" id="ARBA00022490"/>
    </source>
</evidence>
<accession>A0ABQ7HXY5</accession>
<dbReference type="PANTHER" id="PTHR20531:SF1">
    <property type="entry name" value="N-ALPHA-ACETYLTRANSFERASE 40"/>
    <property type="match status" value="1"/>
</dbReference>
<proteinExistence type="inferred from homology"/>
<comment type="similarity">
    <text evidence="3">Belongs to the acetyltransferase family. NAA40 subfamily.</text>
</comment>
<evidence type="ECO:0000256" key="4">
    <source>
        <dbReference type="ARBA" id="ARBA00012950"/>
    </source>
</evidence>
<comment type="catalytic activity">
    <reaction evidence="10">
        <text>N-terminal L-seryl-[histone H2A] + acetyl-CoA = N-terminal N(alpha)-acetyl-L-seryl-[histone H2A] + CoA + H(+)</text>
        <dbReference type="Rhea" id="RHEA:50600"/>
        <dbReference type="Rhea" id="RHEA-COMP:12742"/>
        <dbReference type="Rhea" id="RHEA-COMP:12744"/>
        <dbReference type="ChEBI" id="CHEBI:15378"/>
        <dbReference type="ChEBI" id="CHEBI:57287"/>
        <dbReference type="ChEBI" id="CHEBI:57288"/>
        <dbReference type="ChEBI" id="CHEBI:64738"/>
        <dbReference type="ChEBI" id="CHEBI:83690"/>
        <dbReference type="EC" id="2.3.1.257"/>
    </reaction>
</comment>
<comment type="catalytic activity">
    <reaction evidence="11">
        <text>N-terminal L-seryl-[histone H4] + acetyl-CoA = N-terminal N(alpha)-acetyl-L-seryl-[histone H4] + CoA + H(+)</text>
        <dbReference type="Rhea" id="RHEA:50596"/>
        <dbReference type="Rhea" id="RHEA-COMP:12740"/>
        <dbReference type="Rhea" id="RHEA-COMP:12743"/>
        <dbReference type="ChEBI" id="CHEBI:15378"/>
        <dbReference type="ChEBI" id="CHEBI:57287"/>
        <dbReference type="ChEBI" id="CHEBI:57288"/>
        <dbReference type="ChEBI" id="CHEBI:64738"/>
        <dbReference type="ChEBI" id="CHEBI:83690"/>
        <dbReference type="EC" id="2.3.1.257"/>
    </reaction>
</comment>
<evidence type="ECO:0000256" key="8">
    <source>
        <dbReference type="ARBA" id="ARBA00023242"/>
    </source>
</evidence>
<dbReference type="EC" id="2.3.1.257" evidence="4"/>
<dbReference type="SUPFAM" id="SSF55729">
    <property type="entry name" value="Acyl-CoA N-acyltransferases (Nat)"/>
    <property type="match status" value="1"/>
</dbReference>